<dbReference type="AlphaFoldDB" id="A0A2P2QN71"/>
<proteinExistence type="predicted"/>
<organism evidence="1">
    <name type="scientific">Rhizophora mucronata</name>
    <name type="common">Asiatic mangrove</name>
    <dbReference type="NCBI Taxonomy" id="61149"/>
    <lineage>
        <taxon>Eukaryota</taxon>
        <taxon>Viridiplantae</taxon>
        <taxon>Streptophyta</taxon>
        <taxon>Embryophyta</taxon>
        <taxon>Tracheophyta</taxon>
        <taxon>Spermatophyta</taxon>
        <taxon>Magnoliopsida</taxon>
        <taxon>eudicotyledons</taxon>
        <taxon>Gunneridae</taxon>
        <taxon>Pentapetalae</taxon>
        <taxon>rosids</taxon>
        <taxon>fabids</taxon>
        <taxon>Malpighiales</taxon>
        <taxon>Rhizophoraceae</taxon>
        <taxon>Rhizophora</taxon>
    </lineage>
</organism>
<reference evidence="1" key="1">
    <citation type="submission" date="2018-02" db="EMBL/GenBank/DDBJ databases">
        <title>Rhizophora mucronata_Transcriptome.</title>
        <authorList>
            <person name="Meera S.P."/>
            <person name="Sreeshan A."/>
            <person name="Augustine A."/>
        </authorList>
    </citation>
    <scope>NUCLEOTIDE SEQUENCE</scope>
    <source>
        <tissue evidence="1">Leaf</tissue>
    </source>
</reference>
<protein>
    <submittedName>
        <fullName evidence="1">Uncharacterized protein</fullName>
    </submittedName>
</protein>
<sequence>MTINEKISHIKVKISDKFKFLKLCILIIASMS</sequence>
<evidence type="ECO:0000313" key="1">
    <source>
        <dbReference type="EMBL" id="MBX68423.1"/>
    </source>
</evidence>
<dbReference type="EMBL" id="GGEC01087939">
    <property type="protein sequence ID" value="MBX68423.1"/>
    <property type="molecule type" value="Transcribed_RNA"/>
</dbReference>
<accession>A0A2P2QN71</accession>
<name>A0A2P2QN71_RHIMU</name>